<evidence type="ECO:0000313" key="1">
    <source>
        <dbReference type="EMBL" id="KHJ35594.1"/>
    </source>
</evidence>
<organism evidence="1 2">
    <name type="scientific">Uncinula necator</name>
    <name type="common">Grape powdery mildew</name>
    <dbReference type="NCBI Taxonomy" id="52586"/>
    <lineage>
        <taxon>Eukaryota</taxon>
        <taxon>Fungi</taxon>
        <taxon>Dikarya</taxon>
        <taxon>Ascomycota</taxon>
        <taxon>Pezizomycotina</taxon>
        <taxon>Leotiomycetes</taxon>
        <taxon>Erysiphales</taxon>
        <taxon>Erysiphaceae</taxon>
        <taxon>Erysiphe</taxon>
    </lineage>
</organism>
<dbReference type="HOGENOM" id="CLU_759096_0_0_1"/>
<protein>
    <submittedName>
        <fullName evidence="1">Putative cell morphogenesis protein las1</fullName>
    </submittedName>
</protein>
<keyword evidence="2" id="KW-1185">Reference proteome</keyword>
<proteinExistence type="predicted"/>
<dbReference type="STRING" id="52586.A0A0B1PG70"/>
<sequence length="365" mass="41179">MNQSNFNYPDSFPNSTIAAVKTHGPDAMDTPFSKCNTVRNYPQLSIPSRPLNRVRKLPSPQRRTCRRTVPVSNENVTDTQRRGSFMNQIVQQQQQQQQIQFWNSQCSMNEYQRQPGLTSSRPSSWHCSSQEPCTYMTPVSAISSYSCNDSNYEHQNNNNNQPISCSAQISTEMSLLNSSPPLSPSIAADSQLPHDFESLLQFCPDPTILESNYCLDKSWPLNSFSQSNRFMHSPYPRDLPDYFQWDFYTPSNYILDDCSLTSPPTPNDTWQSQISDQSCGADKCPSSCCLPKDQAEEEELIGMGLYDYPESCKSPTYHQSIIQSHVAETLGVKFIQCPESQGKGLKLEETFTPSLSDDESGTAEI</sequence>
<dbReference type="AlphaFoldDB" id="A0A0B1PG70"/>
<dbReference type="Proteomes" id="UP000030854">
    <property type="component" value="Unassembled WGS sequence"/>
</dbReference>
<accession>A0A0B1PG70</accession>
<name>A0A0B1PG70_UNCNE</name>
<comment type="caution">
    <text evidence="1">The sequence shown here is derived from an EMBL/GenBank/DDBJ whole genome shotgun (WGS) entry which is preliminary data.</text>
</comment>
<gene>
    <name evidence="1" type="ORF">EV44_g2752</name>
</gene>
<evidence type="ECO:0000313" key="2">
    <source>
        <dbReference type="Proteomes" id="UP000030854"/>
    </source>
</evidence>
<dbReference type="EMBL" id="JNVN01000337">
    <property type="protein sequence ID" value="KHJ35594.1"/>
    <property type="molecule type" value="Genomic_DNA"/>
</dbReference>
<reference evidence="1 2" key="1">
    <citation type="journal article" date="2014" name="BMC Genomics">
        <title>Adaptive genomic structural variation in the grape powdery mildew pathogen, Erysiphe necator.</title>
        <authorList>
            <person name="Jones L."/>
            <person name="Riaz S."/>
            <person name="Morales-Cruz A."/>
            <person name="Amrine K.C."/>
            <person name="McGuire B."/>
            <person name="Gubler W.D."/>
            <person name="Walker M.A."/>
            <person name="Cantu D."/>
        </authorList>
    </citation>
    <scope>NUCLEOTIDE SEQUENCE [LARGE SCALE GENOMIC DNA]</scope>
    <source>
        <strain evidence="2">c</strain>
    </source>
</reference>